<dbReference type="EMBL" id="JBHPKH010000174">
    <property type="protein sequence ID" value="MFC1573464.1"/>
    <property type="molecule type" value="Genomic_DNA"/>
</dbReference>
<dbReference type="HAMAP" id="MF_00693">
    <property type="entry name" value="Transcrip_reg_TACO1"/>
    <property type="match status" value="1"/>
</dbReference>
<comment type="similarity">
    <text evidence="1 6">Belongs to the TACO1 family.</text>
</comment>
<evidence type="ECO:0000256" key="3">
    <source>
        <dbReference type="ARBA" id="ARBA00023015"/>
    </source>
</evidence>
<sequence>MSGHSKWSTIKRKKGKADAERGKIFTKWIKEITVAARAGGGDPDGNPRLRTAIAGAKGVNMPAKNIENAIKKGTGELPGVSYEENTYEGYGHAGVAILIEVLTDNKNRTTAEIRHIFTKYGGNLGENGCVSWLFDPKGIITVSKDSVDEEKLFEIAIEAGAEDVSADSDDAYEVYTSLQDLNQVAQAMEDGGITLLSQEASKIPQNQVMLDADTAVKFMRLLEMIEDHDDVQKVYSNFDVSKETLEKLQSG</sequence>
<name>A0ABV6YMB1_UNCEI</name>
<keyword evidence="2 6" id="KW-0963">Cytoplasm</keyword>
<dbReference type="PANTHER" id="PTHR12532">
    <property type="entry name" value="TRANSLATIONAL ACTIVATOR OF CYTOCHROME C OXIDASE 1"/>
    <property type="match status" value="1"/>
</dbReference>
<evidence type="ECO:0000256" key="4">
    <source>
        <dbReference type="ARBA" id="ARBA00023125"/>
    </source>
</evidence>
<gene>
    <name evidence="9" type="ORF">ACFL6M_07700</name>
</gene>
<evidence type="ECO:0000259" key="8">
    <source>
        <dbReference type="Pfam" id="PF20772"/>
    </source>
</evidence>
<evidence type="ECO:0000313" key="10">
    <source>
        <dbReference type="Proteomes" id="UP001593833"/>
    </source>
</evidence>
<evidence type="ECO:0000259" key="7">
    <source>
        <dbReference type="Pfam" id="PF01709"/>
    </source>
</evidence>
<keyword evidence="5 6" id="KW-0804">Transcription</keyword>
<evidence type="ECO:0000256" key="2">
    <source>
        <dbReference type="ARBA" id="ARBA00022490"/>
    </source>
</evidence>
<dbReference type="Pfam" id="PF01709">
    <property type="entry name" value="Transcrip_reg"/>
    <property type="match status" value="1"/>
</dbReference>
<reference evidence="9 10" key="1">
    <citation type="submission" date="2024-09" db="EMBL/GenBank/DDBJ databases">
        <authorList>
            <person name="D'Angelo T."/>
        </authorList>
    </citation>
    <scope>NUCLEOTIDE SEQUENCE [LARGE SCALE GENOMIC DNA]</scope>
    <source>
        <strain evidence="9">SAG AM-320-E07</strain>
    </source>
</reference>
<evidence type="ECO:0000256" key="1">
    <source>
        <dbReference type="ARBA" id="ARBA00008724"/>
    </source>
</evidence>
<organism evidence="9 10">
    <name type="scientific">Eiseniibacteriota bacterium</name>
    <dbReference type="NCBI Taxonomy" id="2212470"/>
    <lineage>
        <taxon>Bacteria</taxon>
        <taxon>Candidatus Eiseniibacteriota</taxon>
    </lineage>
</organism>
<dbReference type="SUPFAM" id="SSF75625">
    <property type="entry name" value="YebC-like"/>
    <property type="match status" value="1"/>
</dbReference>
<dbReference type="Gene3D" id="3.30.70.980">
    <property type="match status" value="2"/>
</dbReference>
<evidence type="ECO:0000256" key="6">
    <source>
        <dbReference type="HAMAP-Rule" id="MF_00693"/>
    </source>
</evidence>
<dbReference type="InterPro" id="IPR048300">
    <property type="entry name" value="TACO1_YebC-like_2nd/3rd_dom"/>
</dbReference>
<proteinExistence type="inferred from homology"/>
<dbReference type="InterPro" id="IPR049083">
    <property type="entry name" value="TACO1_YebC_N"/>
</dbReference>
<dbReference type="InterPro" id="IPR026564">
    <property type="entry name" value="Transcrip_reg_TACO1-like_dom3"/>
</dbReference>
<evidence type="ECO:0000256" key="5">
    <source>
        <dbReference type="ARBA" id="ARBA00023163"/>
    </source>
</evidence>
<dbReference type="Gene3D" id="1.10.10.200">
    <property type="match status" value="1"/>
</dbReference>
<dbReference type="GO" id="GO:0003677">
    <property type="term" value="F:DNA binding"/>
    <property type="evidence" value="ECO:0007669"/>
    <property type="project" value="UniProtKB-KW"/>
</dbReference>
<accession>A0ABV6YMB1</accession>
<comment type="subcellular location">
    <subcellularLocation>
        <location evidence="6">Cytoplasm</location>
    </subcellularLocation>
</comment>
<dbReference type="NCBIfam" id="TIGR01033">
    <property type="entry name" value="YebC/PmpR family DNA-binding transcriptional regulator"/>
    <property type="match status" value="1"/>
</dbReference>
<dbReference type="Proteomes" id="UP001593833">
    <property type="component" value="Unassembled WGS sequence"/>
</dbReference>
<dbReference type="NCBIfam" id="NF001030">
    <property type="entry name" value="PRK00110.1"/>
    <property type="match status" value="1"/>
</dbReference>
<feature type="domain" description="TACO1/YebC-like N-terminal" evidence="8">
    <location>
        <begin position="5"/>
        <end position="76"/>
    </location>
</feature>
<dbReference type="Pfam" id="PF20772">
    <property type="entry name" value="TACO1_YebC_N"/>
    <property type="match status" value="1"/>
</dbReference>
<evidence type="ECO:0000313" key="9">
    <source>
        <dbReference type="EMBL" id="MFC1573464.1"/>
    </source>
</evidence>
<protein>
    <recommendedName>
        <fullName evidence="6">Probable transcriptional regulatory protein ACFL6M_07700</fullName>
    </recommendedName>
</protein>
<dbReference type="InterPro" id="IPR029072">
    <property type="entry name" value="YebC-like"/>
</dbReference>
<dbReference type="PANTHER" id="PTHR12532:SF6">
    <property type="entry name" value="TRANSCRIPTIONAL REGULATORY PROTEIN YEBC-RELATED"/>
    <property type="match status" value="1"/>
</dbReference>
<comment type="caution">
    <text evidence="9">The sequence shown here is derived from an EMBL/GenBank/DDBJ whole genome shotgun (WGS) entry which is preliminary data.</text>
</comment>
<feature type="domain" description="TACO1/YebC-like second and third" evidence="7">
    <location>
        <begin position="82"/>
        <end position="238"/>
    </location>
</feature>
<keyword evidence="4 6" id="KW-0238">DNA-binding</keyword>
<dbReference type="InterPro" id="IPR002876">
    <property type="entry name" value="Transcrip_reg_TACO1-like"/>
</dbReference>
<keyword evidence="3 6" id="KW-0805">Transcription regulation</keyword>
<dbReference type="NCBIfam" id="NF009044">
    <property type="entry name" value="PRK12378.1"/>
    <property type="match status" value="1"/>
</dbReference>
<keyword evidence="10" id="KW-1185">Reference proteome</keyword>
<dbReference type="InterPro" id="IPR017856">
    <property type="entry name" value="Integrase-like_N"/>
</dbReference>